<dbReference type="PANTHER" id="PTHR34681:SF1">
    <property type="entry name" value="OS07G0671100 PROTEIN"/>
    <property type="match status" value="1"/>
</dbReference>
<gene>
    <name evidence="3" type="ORF">BDA96_02G432400</name>
</gene>
<evidence type="ECO:0000256" key="2">
    <source>
        <dbReference type="SAM" id="MobiDB-lite"/>
    </source>
</evidence>
<name>A0A921UVF7_SORBI</name>
<reference evidence="3" key="1">
    <citation type="journal article" date="2019" name="BMC Genomics">
        <title>A new reference genome for Sorghum bicolor reveals high levels of sequence similarity between sweet and grain genotypes: implications for the genetics of sugar metabolism.</title>
        <authorList>
            <person name="Cooper E.A."/>
            <person name="Brenton Z.W."/>
            <person name="Flinn B.S."/>
            <person name="Jenkins J."/>
            <person name="Shu S."/>
            <person name="Flowers D."/>
            <person name="Luo F."/>
            <person name="Wang Y."/>
            <person name="Xia P."/>
            <person name="Barry K."/>
            <person name="Daum C."/>
            <person name="Lipzen A."/>
            <person name="Yoshinaga Y."/>
            <person name="Schmutz J."/>
            <person name="Saski C."/>
            <person name="Vermerris W."/>
            <person name="Kresovich S."/>
        </authorList>
    </citation>
    <scope>NUCLEOTIDE SEQUENCE</scope>
</reference>
<dbReference type="Gene3D" id="1.20.5.320">
    <property type="entry name" value="6-Phosphogluconate Dehydrogenase, domain 3"/>
    <property type="match status" value="1"/>
</dbReference>
<dbReference type="AlphaFoldDB" id="A0A921UVF7"/>
<accession>A0A921UVF7</accession>
<protein>
    <submittedName>
        <fullName evidence="3">Uncharacterized protein</fullName>
    </submittedName>
</protein>
<sequence length="238" mass="26145">MYSPEIGSRATIETFSRKGTAPLEAENSSCLPLPPAGEQENNKPPDPPTNPTALLSIADKQILLALPPGSIRWRGPLCRHRQSRSTNRMAAETTDLAPPSPPPPVAPTAAPSRPRLSGFEQLDGRVKELTSSQAELLERIQKLKQEVQNWRSNIETQVKTCQNELQGLKKGLDSEVEQLKSEMKAMRSAIQEEKGNLPAQITSLEVSNDDTEQAWQTQDQVLKVTTDASMEDQTATQA</sequence>
<evidence type="ECO:0000256" key="1">
    <source>
        <dbReference type="SAM" id="Coils"/>
    </source>
</evidence>
<dbReference type="Proteomes" id="UP000807115">
    <property type="component" value="Chromosome 2"/>
</dbReference>
<reference evidence="3" key="2">
    <citation type="submission" date="2020-10" db="EMBL/GenBank/DDBJ databases">
        <authorList>
            <person name="Cooper E.A."/>
            <person name="Brenton Z.W."/>
            <person name="Flinn B.S."/>
            <person name="Jenkins J."/>
            <person name="Shu S."/>
            <person name="Flowers D."/>
            <person name="Luo F."/>
            <person name="Wang Y."/>
            <person name="Xia P."/>
            <person name="Barry K."/>
            <person name="Daum C."/>
            <person name="Lipzen A."/>
            <person name="Yoshinaga Y."/>
            <person name="Schmutz J."/>
            <person name="Saski C."/>
            <person name="Vermerris W."/>
            <person name="Kresovich S."/>
        </authorList>
    </citation>
    <scope>NUCLEOTIDE SEQUENCE</scope>
</reference>
<organism evidence="3 4">
    <name type="scientific">Sorghum bicolor</name>
    <name type="common">Sorghum</name>
    <name type="synonym">Sorghum vulgare</name>
    <dbReference type="NCBI Taxonomy" id="4558"/>
    <lineage>
        <taxon>Eukaryota</taxon>
        <taxon>Viridiplantae</taxon>
        <taxon>Streptophyta</taxon>
        <taxon>Embryophyta</taxon>
        <taxon>Tracheophyta</taxon>
        <taxon>Spermatophyta</taxon>
        <taxon>Magnoliopsida</taxon>
        <taxon>Liliopsida</taxon>
        <taxon>Poales</taxon>
        <taxon>Poaceae</taxon>
        <taxon>PACMAD clade</taxon>
        <taxon>Panicoideae</taxon>
        <taxon>Andropogonodae</taxon>
        <taxon>Andropogoneae</taxon>
        <taxon>Sorghinae</taxon>
        <taxon>Sorghum</taxon>
    </lineage>
</organism>
<feature type="region of interest" description="Disordered" evidence="2">
    <location>
        <begin position="1"/>
        <end position="53"/>
    </location>
</feature>
<feature type="region of interest" description="Disordered" evidence="2">
    <location>
        <begin position="74"/>
        <end position="113"/>
    </location>
</feature>
<dbReference type="EMBL" id="CM027681">
    <property type="protein sequence ID" value="KAG0546264.1"/>
    <property type="molecule type" value="Genomic_DNA"/>
</dbReference>
<proteinExistence type="predicted"/>
<evidence type="ECO:0000313" key="3">
    <source>
        <dbReference type="EMBL" id="KAG0546264.1"/>
    </source>
</evidence>
<dbReference type="OrthoDB" id="1876167at2759"/>
<dbReference type="PANTHER" id="PTHR34681">
    <property type="entry name" value="UVEAL AUTOANTIGEN WITH COILED-COIL/ANKYRIN"/>
    <property type="match status" value="1"/>
</dbReference>
<feature type="coiled-coil region" evidence="1">
    <location>
        <begin position="126"/>
        <end position="196"/>
    </location>
</feature>
<keyword evidence="1" id="KW-0175">Coiled coil</keyword>
<evidence type="ECO:0000313" key="4">
    <source>
        <dbReference type="Proteomes" id="UP000807115"/>
    </source>
</evidence>
<comment type="caution">
    <text evidence="3">The sequence shown here is derived from an EMBL/GenBank/DDBJ whole genome shotgun (WGS) entry which is preliminary data.</text>
</comment>